<evidence type="ECO:0000313" key="4">
    <source>
        <dbReference type="Proteomes" id="UP000719412"/>
    </source>
</evidence>
<reference evidence="3" key="1">
    <citation type="journal article" date="2020" name="J Insects Food Feed">
        <title>The yellow mealworm (Tenebrio molitor) genome: a resource for the emerging insects as food and feed industry.</title>
        <authorList>
            <person name="Eriksson T."/>
            <person name="Andere A."/>
            <person name="Kelstrup H."/>
            <person name="Emery V."/>
            <person name="Picard C."/>
        </authorList>
    </citation>
    <scope>NUCLEOTIDE SEQUENCE</scope>
    <source>
        <strain evidence="3">Stoneville</strain>
        <tissue evidence="3">Whole head</tissue>
    </source>
</reference>
<dbReference type="GO" id="GO:0005886">
    <property type="term" value="C:plasma membrane"/>
    <property type="evidence" value="ECO:0007669"/>
    <property type="project" value="TreeGrafter"/>
</dbReference>
<dbReference type="GO" id="GO:0005634">
    <property type="term" value="C:nucleus"/>
    <property type="evidence" value="ECO:0007669"/>
    <property type="project" value="TreeGrafter"/>
</dbReference>
<dbReference type="PANTHER" id="PTHR46848:SF1">
    <property type="entry name" value="REGULATOR OF G-PROTEIN SIGNALING 3"/>
    <property type="match status" value="1"/>
</dbReference>
<proteinExistence type="predicted"/>
<accession>A0A8J6H327</accession>
<organism evidence="3 4">
    <name type="scientific">Tenebrio molitor</name>
    <name type="common">Yellow mealworm beetle</name>
    <dbReference type="NCBI Taxonomy" id="7067"/>
    <lineage>
        <taxon>Eukaryota</taxon>
        <taxon>Metazoa</taxon>
        <taxon>Ecdysozoa</taxon>
        <taxon>Arthropoda</taxon>
        <taxon>Hexapoda</taxon>
        <taxon>Insecta</taxon>
        <taxon>Pterygota</taxon>
        <taxon>Neoptera</taxon>
        <taxon>Endopterygota</taxon>
        <taxon>Coleoptera</taxon>
        <taxon>Polyphaga</taxon>
        <taxon>Cucujiformia</taxon>
        <taxon>Tenebrionidae</taxon>
        <taxon>Tenebrio</taxon>
    </lineage>
</organism>
<name>A0A8J6H327_TENMO</name>
<dbReference type="EMBL" id="JABDTM020027203">
    <property type="protein sequence ID" value="KAH0810880.1"/>
    <property type="molecule type" value="Genomic_DNA"/>
</dbReference>
<feature type="compositionally biased region" description="Polar residues" evidence="1">
    <location>
        <begin position="136"/>
        <end position="146"/>
    </location>
</feature>
<reference evidence="3" key="2">
    <citation type="submission" date="2021-08" db="EMBL/GenBank/DDBJ databases">
        <authorList>
            <person name="Eriksson T."/>
        </authorList>
    </citation>
    <scope>NUCLEOTIDE SEQUENCE</scope>
    <source>
        <strain evidence="3">Stoneville</strain>
        <tissue evidence="3">Whole head</tissue>
    </source>
</reference>
<dbReference type="Proteomes" id="UP000719412">
    <property type="component" value="Unassembled WGS sequence"/>
</dbReference>
<feature type="compositionally biased region" description="Basic residues" evidence="1">
    <location>
        <begin position="147"/>
        <end position="166"/>
    </location>
</feature>
<evidence type="ECO:0000313" key="3">
    <source>
        <dbReference type="EMBL" id="KAH0810880.1"/>
    </source>
</evidence>
<sequence>MSDESYFNDHCLSRKTKTIGAQCGWDLLGIIKSPRVGLSLRSKNRGILSASSYISTRSTFCIKVEGMVVLKLHVSVAFATQGVTRGSADNTRSARYPSVVFLRKLDYLLNQTMLKWTVMARPPAEKSDGSRRPAANPSTSETTPRNNKSKRRHSSTQRRSGGRRSSRNSLGLEIDKENQFTSTPIKSFEDHHQFDALRDVSNLTPKDTVNRRVLSAKKCRRSASPSSHRKHKKKKLCLNPSHRLEFGFDTSHEGKSGKNYFRPFETVDSHIEGVLVDGVCGCNRDQGVNSEVRTKRRIQDTYAPTLPTFAVEYSPCSMSNTHCLLNFNPAKATPLGPFLSLDQDTPHPSKKPKTDHVSNFLHQINFITDPEEEKLSCPTMESKSAAKKIRDDVKVSPLVKKFVDLRFSQISYDKKILDNCKNDSSLINDLSLDQIVDAILNSSTESGQLEVKQNTGSRDTITRLKENESNETQEENFINTENEKQVGRSSFDRCSSLDSGFKSSTTEYSHQLEGNFQCKCNNNKTSTPNADVICDKTIINIDETFNERCVDDVIKPRKRASSTTGDPDNNAKRVYLDKSEDDNVNFTLKRQRCIRRRRTDDEKKMSSSKTKMIPQKTHKMNDQGDDSFDSSNISGKITDDNISTPLKVTSLNETFTLLTPAENNRRFRRCLLFESPTSLSESASTTNNSIRDVRGSMDLNIHCEKDELYVNVIRCKDLYRTNGKQINAYVKRDLELDLHSMTSCCNQHSQNVGTCLVSCDHLSRFVIPGGPLACDHVYSNYHNSNLGKFDSEPEPWDISGSYRLLPQSTGRCQNIPITLDNQIEACELDPEAEETECQPTMCESQSSVEEIMSLDELDNDLKKATSKAILSEQQKYADENLFLRYLELDPMEGPDAIPAATQRKATGNKNGRTPFTTTKKLTRAPKSGFGFSVVWTHPPRIERVEKGLPADKAGILPGDYIIFVDKHNVVMMPEIDILNLIR</sequence>
<dbReference type="PROSITE" id="PS50106">
    <property type="entry name" value="PDZ"/>
    <property type="match status" value="1"/>
</dbReference>
<protein>
    <recommendedName>
        <fullName evidence="2">PDZ domain-containing protein</fullName>
    </recommendedName>
</protein>
<dbReference type="InterPro" id="IPR036034">
    <property type="entry name" value="PDZ_sf"/>
</dbReference>
<dbReference type="SUPFAM" id="SSF50156">
    <property type="entry name" value="PDZ domain-like"/>
    <property type="match status" value="1"/>
</dbReference>
<dbReference type="Pfam" id="PF16056">
    <property type="entry name" value="DUF4799"/>
    <property type="match status" value="1"/>
</dbReference>
<feature type="region of interest" description="Disordered" evidence="1">
    <location>
        <begin position="597"/>
        <end position="626"/>
    </location>
</feature>
<feature type="domain" description="PDZ" evidence="2">
    <location>
        <begin position="918"/>
        <end position="982"/>
    </location>
</feature>
<dbReference type="Pfam" id="PF00595">
    <property type="entry name" value="PDZ"/>
    <property type="match status" value="1"/>
</dbReference>
<dbReference type="Gene3D" id="2.30.42.10">
    <property type="match status" value="1"/>
</dbReference>
<feature type="region of interest" description="Disordered" evidence="1">
    <location>
        <begin position="122"/>
        <end position="177"/>
    </location>
</feature>
<dbReference type="InterPro" id="IPR032057">
    <property type="entry name" value="DUF4799"/>
</dbReference>
<dbReference type="AlphaFoldDB" id="A0A8J6H327"/>
<comment type="caution">
    <text evidence="3">The sequence shown here is derived from an EMBL/GenBank/DDBJ whole genome shotgun (WGS) entry which is preliminary data.</text>
</comment>
<dbReference type="PANTHER" id="PTHR46848">
    <property type="entry name" value="REGULATOR OF G-PROTEIN SIGNALING 3"/>
    <property type="match status" value="1"/>
</dbReference>
<gene>
    <name evidence="3" type="ORF">GEV33_011912</name>
</gene>
<dbReference type="InterPro" id="IPR001478">
    <property type="entry name" value="PDZ"/>
</dbReference>
<evidence type="ECO:0000259" key="2">
    <source>
        <dbReference type="PROSITE" id="PS50106"/>
    </source>
</evidence>
<evidence type="ECO:0000256" key="1">
    <source>
        <dbReference type="SAM" id="MobiDB-lite"/>
    </source>
</evidence>
<keyword evidence="4" id="KW-1185">Reference proteome</keyword>